<name>A0A087SN87_AUXPR</name>
<dbReference type="RefSeq" id="XP_011400158.1">
    <property type="nucleotide sequence ID" value="XM_011401856.1"/>
</dbReference>
<keyword evidence="3" id="KW-0436">Ligase</keyword>
<dbReference type="eggNOG" id="KOG1536">
    <property type="taxonomic scope" value="Eukaryota"/>
</dbReference>
<dbReference type="PANTHER" id="PTHR12835">
    <property type="entry name" value="BIOTIN PROTEIN LIGASE"/>
    <property type="match status" value="1"/>
</dbReference>
<keyword evidence="4" id="KW-1185">Reference proteome</keyword>
<dbReference type="AlphaFoldDB" id="A0A087SN87"/>
<gene>
    <name evidence="3" type="ORF">F751_4461</name>
    <name evidence="2" type="ORF">g.2113</name>
</gene>
<dbReference type="EMBL" id="KL662144">
    <property type="protein sequence ID" value="KFM27191.1"/>
    <property type="molecule type" value="Genomic_DNA"/>
</dbReference>
<dbReference type="Gene3D" id="3.40.50.880">
    <property type="match status" value="1"/>
</dbReference>
<dbReference type="OrthoDB" id="10250105at2759"/>
<dbReference type="SUPFAM" id="SSF52317">
    <property type="entry name" value="Class I glutamine amidotransferase-like"/>
    <property type="match status" value="1"/>
</dbReference>
<sequence>MPNVLVYEGPGAGPRSVLSALESLRLALKPSVQVRSMASQELLAGRWRQDCLALVMPGGADTPYCQVLNGHGNQLITGFVAEQGGAYLGLCAGAYYASARIEFEPGSSLEVAGQRELAFFPGTARGSVVPGFDYRSEAGAAAVPLSVAGEVATECRDYSNGGPAFHPDAGALPPGCRALARYADLAGTPLAALACAVGAGRAVLCGTHPELAPHWLGPPESAAVPAQAGVPPLTGGGDQARALQLQRALGRHGAARWDLWLLLLEAAGLGAWLAVQQGGPPPEGWAEGGHI</sequence>
<dbReference type="PANTHER" id="PTHR12835:SF5">
    <property type="entry name" value="BIOTIN--PROTEIN LIGASE"/>
    <property type="match status" value="1"/>
</dbReference>
<dbReference type="GO" id="GO:0004077">
    <property type="term" value="F:biotin--[biotin carboxyl-carrier protein] ligase activity"/>
    <property type="evidence" value="ECO:0007669"/>
    <property type="project" value="TreeGrafter"/>
</dbReference>
<dbReference type="EMBL" id="GDKF01008901">
    <property type="protein sequence ID" value="JAT69721.1"/>
    <property type="molecule type" value="Transcribed_RNA"/>
</dbReference>
<dbReference type="InterPro" id="IPR029062">
    <property type="entry name" value="Class_I_gatase-like"/>
</dbReference>
<dbReference type="Proteomes" id="UP000028924">
    <property type="component" value="Unassembled WGS sequence"/>
</dbReference>
<dbReference type="GO" id="GO:0005737">
    <property type="term" value="C:cytoplasm"/>
    <property type="evidence" value="ECO:0007669"/>
    <property type="project" value="TreeGrafter"/>
</dbReference>
<feature type="domain" description="Biotin-protein ligase N-terminal" evidence="1">
    <location>
        <begin position="3"/>
        <end position="224"/>
    </location>
</feature>
<dbReference type="Pfam" id="PF09825">
    <property type="entry name" value="BPL_N"/>
    <property type="match status" value="1"/>
</dbReference>
<evidence type="ECO:0000313" key="2">
    <source>
        <dbReference type="EMBL" id="JAT69721.1"/>
    </source>
</evidence>
<protein>
    <submittedName>
        <fullName evidence="3">Biotin-protein ligase</fullName>
    </submittedName>
</protein>
<reference evidence="2" key="2">
    <citation type="submission" date="2015-08" db="EMBL/GenBank/DDBJ databases">
        <authorList>
            <person name="Babu N.S."/>
            <person name="Beckwith C.J."/>
            <person name="Beseler K.G."/>
            <person name="Brison A."/>
            <person name="Carone J.V."/>
            <person name="Caskin T.P."/>
            <person name="Diamond M."/>
            <person name="Durham M.E."/>
            <person name="Foxe J.M."/>
            <person name="Go M."/>
            <person name="Henderson B.A."/>
            <person name="Jones I.B."/>
            <person name="McGettigan J.A."/>
            <person name="Micheletti S.J."/>
            <person name="Nasrallah M.E."/>
            <person name="Ortiz D."/>
            <person name="Piller C.R."/>
            <person name="Privatt S.R."/>
            <person name="Schneider S.L."/>
            <person name="Sharp S."/>
            <person name="Smith T.C."/>
            <person name="Stanton J.D."/>
            <person name="Ullery H.E."/>
            <person name="Wilson R.J."/>
            <person name="Serrano M.G."/>
            <person name="Buck G."/>
            <person name="Lee V."/>
            <person name="Wang Y."/>
            <person name="Carvalho R."/>
            <person name="Voegtly L."/>
            <person name="Shi R."/>
            <person name="Duckworth R."/>
            <person name="Johnson A."/>
            <person name="Loviza R."/>
            <person name="Walstead R."/>
            <person name="Shah Z."/>
            <person name="Kiflezghi M."/>
            <person name="Wade K."/>
            <person name="Ball S.L."/>
            <person name="Bradley K.W."/>
            <person name="Asai D.J."/>
            <person name="Bowman C.A."/>
            <person name="Russell D.A."/>
            <person name="Pope W.H."/>
            <person name="Jacobs-Sera D."/>
            <person name="Hendrix R.W."/>
            <person name="Hatfull G.F."/>
        </authorList>
    </citation>
    <scope>NUCLEOTIDE SEQUENCE</scope>
</reference>
<dbReference type="CDD" id="cd03144">
    <property type="entry name" value="GATase1_ScBLP_like"/>
    <property type="match status" value="1"/>
</dbReference>
<dbReference type="KEGG" id="apro:F751_4461"/>
<dbReference type="GeneID" id="23615852"/>
<evidence type="ECO:0000313" key="4">
    <source>
        <dbReference type="Proteomes" id="UP000028924"/>
    </source>
</evidence>
<proteinExistence type="predicted"/>
<evidence type="ECO:0000313" key="3">
    <source>
        <dbReference type="EMBL" id="KFM27191.1"/>
    </source>
</evidence>
<dbReference type="STRING" id="3075.A0A087SN87"/>
<dbReference type="InterPro" id="IPR019197">
    <property type="entry name" value="Biotin-prot_ligase_N"/>
</dbReference>
<accession>A0A087SN87</accession>
<organism evidence="3 4">
    <name type="scientific">Auxenochlorella protothecoides</name>
    <name type="common">Green microalga</name>
    <name type="synonym">Chlorella protothecoides</name>
    <dbReference type="NCBI Taxonomy" id="3075"/>
    <lineage>
        <taxon>Eukaryota</taxon>
        <taxon>Viridiplantae</taxon>
        <taxon>Chlorophyta</taxon>
        <taxon>core chlorophytes</taxon>
        <taxon>Trebouxiophyceae</taxon>
        <taxon>Chlorellales</taxon>
        <taxon>Chlorellaceae</taxon>
        <taxon>Auxenochlorella</taxon>
    </lineage>
</organism>
<evidence type="ECO:0000259" key="1">
    <source>
        <dbReference type="Pfam" id="PF09825"/>
    </source>
</evidence>
<reference evidence="3 4" key="1">
    <citation type="journal article" date="2014" name="BMC Genomics">
        <title>Oil accumulation mechanisms of the oleaginous microalga Chlorella protothecoides revealed through its genome, transcriptomes, and proteomes.</title>
        <authorList>
            <person name="Gao C."/>
            <person name="Wang Y."/>
            <person name="Shen Y."/>
            <person name="Yan D."/>
            <person name="He X."/>
            <person name="Dai J."/>
            <person name="Wu Q."/>
        </authorList>
    </citation>
    <scope>NUCLEOTIDE SEQUENCE [LARGE SCALE GENOMIC DNA]</scope>
    <source>
        <strain evidence="3 4">0710</strain>
    </source>
</reference>